<evidence type="ECO:0000256" key="4">
    <source>
        <dbReference type="ARBA" id="ARBA00022912"/>
    </source>
</evidence>
<keyword evidence="2 7" id="KW-0132">Cell division</keyword>
<dbReference type="GO" id="GO:0005737">
    <property type="term" value="C:cytoplasm"/>
    <property type="evidence" value="ECO:0007669"/>
    <property type="project" value="TreeGrafter"/>
</dbReference>
<dbReference type="GO" id="GO:0009794">
    <property type="term" value="P:regulation of mitotic cell cycle, embryonic"/>
    <property type="evidence" value="ECO:0007669"/>
    <property type="project" value="UniProtKB-ARBA"/>
</dbReference>
<dbReference type="PRINTS" id="PR00716">
    <property type="entry name" value="MPIPHPHTASE"/>
</dbReference>
<feature type="region of interest" description="Disordered" evidence="8">
    <location>
        <begin position="115"/>
        <end position="166"/>
    </location>
</feature>
<dbReference type="Pfam" id="PF00581">
    <property type="entry name" value="Rhodanese"/>
    <property type="match status" value="1"/>
</dbReference>
<dbReference type="CDD" id="cd01530">
    <property type="entry name" value="Cdc25"/>
    <property type="match status" value="1"/>
</dbReference>
<dbReference type="AlphaFoldDB" id="A0A087TAT5"/>
<dbReference type="Proteomes" id="UP000054359">
    <property type="component" value="Unassembled WGS sequence"/>
</dbReference>
<evidence type="ECO:0000256" key="6">
    <source>
        <dbReference type="ARBA" id="ARBA00051722"/>
    </source>
</evidence>
<keyword evidence="11" id="KW-1185">Reference proteome</keyword>
<dbReference type="OrthoDB" id="26523at2759"/>
<feature type="non-terminal residue" evidence="10">
    <location>
        <position position="526"/>
    </location>
</feature>
<organism evidence="10 11">
    <name type="scientific">Stegodyphus mimosarum</name>
    <name type="common">African social velvet spider</name>
    <dbReference type="NCBI Taxonomy" id="407821"/>
    <lineage>
        <taxon>Eukaryota</taxon>
        <taxon>Metazoa</taxon>
        <taxon>Ecdysozoa</taxon>
        <taxon>Arthropoda</taxon>
        <taxon>Chelicerata</taxon>
        <taxon>Arachnida</taxon>
        <taxon>Araneae</taxon>
        <taxon>Araneomorphae</taxon>
        <taxon>Entelegynae</taxon>
        <taxon>Eresoidea</taxon>
        <taxon>Eresidae</taxon>
        <taxon>Stegodyphus</taxon>
    </lineage>
</organism>
<keyword evidence="4 7" id="KW-0904">Protein phosphatase</keyword>
<protein>
    <recommendedName>
        <fullName evidence="7">M-phase inducer phosphatase</fullName>
        <ecNumber evidence="7">3.1.3.48</ecNumber>
    </recommendedName>
</protein>
<gene>
    <name evidence="10" type="ORF">X975_23127</name>
</gene>
<keyword evidence="7" id="KW-0498">Mitosis</keyword>
<evidence type="ECO:0000256" key="5">
    <source>
        <dbReference type="ARBA" id="ARBA00023306"/>
    </source>
</evidence>
<reference evidence="10 11" key="1">
    <citation type="submission" date="2013-11" db="EMBL/GenBank/DDBJ databases">
        <title>Genome sequencing of Stegodyphus mimosarum.</title>
        <authorList>
            <person name="Bechsgaard J."/>
        </authorList>
    </citation>
    <scope>NUCLEOTIDE SEQUENCE [LARGE SCALE GENOMIC DNA]</scope>
</reference>
<evidence type="ECO:0000313" key="10">
    <source>
        <dbReference type="EMBL" id="KFM62224.1"/>
    </source>
</evidence>
<feature type="domain" description="Rhodanese" evidence="9">
    <location>
        <begin position="375"/>
        <end position="481"/>
    </location>
</feature>
<dbReference type="PANTHER" id="PTHR10828:SF17">
    <property type="entry name" value="PROTEIN-TYROSINE-PHOSPHATASE"/>
    <property type="match status" value="1"/>
</dbReference>
<dbReference type="InterPro" id="IPR036873">
    <property type="entry name" value="Rhodanese-like_dom_sf"/>
</dbReference>
<keyword evidence="3 7" id="KW-0378">Hydrolase</keyword>
<evidence type="ECO:0000256" key="3">
    <source>
        <dbReference type="ARBA" id="ARBA00022801"/>
    </source>
</evidence>
<dbReference type="SMART" id="SM00450">
    <property type="entry name" value="RHOD"/>
    <property type="match status" value="1"/>
</dbReference>
<evidence type="ECO:0000259" key="9">
    <source>
        <dbReference type="PROSITE" id="PS50206"/>
    </source>
</evidence>
<keyword evidence="5 7" id="KW-0131">Cell cycle</keyword>
<evidence type="ECO:0000256" key="1">
    <source>
        <dbReference type="ARBA" id="ARBA00011065"/>
    </source>
</evidence>
<sequence>MSDTFSNPNSGQKLEEMSVDIVMSDMSPVTNLALNLRSLSTSVPRTPIRRISWSNPFPDEDKRGYFIGNLSPYIDSPTFQHLPMRAKNKAMVTEASCTLPSDIEDDKENMMPIPFQSHESMPKKSDEDVFENDSEDSGCCSMSQESTYSSMSQESNISSSRKYPLSTNSRTTVRSSIFTDDDDYSFGNIFEMDDDRELLPLPDDVSSLFMKPLYDNKKARNLTPAANRNGKLPIRRCLSIEMDDSPVHSTQIRSRASTFTASCTMNITPEPSKRCVFKRPDPPNSYFRYRKRRKSSHLEYFSNPEVNSDFIVQRSFSETAATIACAIQKADLQPELIGDCSRNYALPLVKGRHQDLKCITPETLVQVLKGDYNNEIQSYTLVDCRYPYEFDGGHIKGAKNIYTKEDILETFLKEPVVTTDKNIIIFHCEFSSERAPTLCRFLRNKDREMNEGSYPRLHHPEIYLLEGGYKAFFKTFSEYCEPQSYTPMNHKDHDYELRHFRAKSKSWGADCKGKAKLRSNSVHPVL</sequence>
<comment type="catalytic activity">
    <reaction evidence="6 7">
        <text>O-phospho-L-tyrosyl-[protein] + H2O = L-tyrosyl-[protein] + phosphate</text>
        <dbReference type="Rhea" id="RHEA:10684"/>
        <dbReference type="Rhea" id="RHEA-COMP:10136"/>
        <dbReference type="Rhea" id="RHEA-COMP:20101"/>
        <dbReference type="ChEBI" id="CHEBI:15377"/>
        <dbReference type="ChEBI" id="CHEBI:43474"/>
        <dbReference type="ChEBI" id="CHEBI:46858"/>
        <dbReference type="ChEBI" id="CHEBI:61978"/>
        <dbReference type="EC" id="3.1.3.48"/>
    </reaction>
</comment>
<dbReference type="SUPFAM" id="SSF52821">
    <property type="entry name" value="Rhodanese/Cell cycle control phosphatase"/>
    <property type="match status" value="1"/>
</dbReference>
<dbReference type="STRING" id="407821.A0A087TAT5"/>
<dbReference type="PANTHER" id="PTHR10828">
    <property type="entry name" value="M-PHASE INDUCER PHOSPHATASE DUAL SPECIFICITY PHOSPHATASE CDC25"/>
    <property type="match status" value="1"/>
</dbReference>
<dbReference type="PROSITE" id="PS50206">
    <property type="entry name" value="RHODANESE_3"/>
    <property type="match status" value="1"/>
</dbReference>
<dbReference type="GO" id="GO:0032502">
    <property type="term" value="P:developmental process"/>
    <property type="evidence" value="ECO:0007669"/>
    <property type="project" value="UniProtKB-ARBA"/>
</dbReference>
<evidence type="ECO:0000256" key="7">
    <source>
        <dbReference type="RuleBase" id="RU368028"/>
    </source>
</evidence>
<dbReference type="EC" id="3.1.3.48" evidence="7"/>
<evidence type="ECO:0000256" key="8">
    <source>
        <dbReference type="SAM" id="MobiDB-lite"/>
    </source>
</evidence>
<dbReference type="GO" id="GO:0051301">
    <property type="term" value="P:cell division"/>
    <property type="evidence" value="ECO:0007669"/>
    <property type="project" value="UniProtKB-UniRule"/>
</dbReference>
<feature type="compositionally biased region" description="Low complexity" evidence="8">
    <location>
        <begin position="141"/>
        <end position="160"/>
    </location>
</feature>
<dbReference type="InterPro" id="IPR001763">
    <property type="entry name" value="Rhodanese-like_dom"/>
</dbReference>
<dbReference type="GO" id="GO:0004725">
    <property type="term" value="F:protein tyrosine phosphatase activity"/>
    <property type="evidence" value="ECO:0007669"/>
    <property type="project" value="UniProtKB-UniRule"/>
</dbReference>
<dbReference type="FunFam" id="3.40.250.10:FF:000036">
    <property type="entry name" value="M-phase inducer phosphatase"/>
    <property type="match status" value="1"/>
</dbReference>
<name>A0A087TAT5_STEMI</name>
<evidence type="ECO:0000313" key="11">
    <source>
        <dbReference type="Proteomes" id="UP000054359"/>
    </source>
</evidence>
<dbReference type="Gene3D" id="3.40.250.10">
    <property type="entry name" value="Rhodanese-like domain"/>
    <property type="match status" value="1"/>
</dbReference>
<comment type="similarity">
    <text evidence="1 7">Belongs to the MPI phosphatase family.</text>
</comment>
<comment type="function">
    <text evidence="7">Tyrosine protein phosphatase which functions as a dosage-dependent inducer of mitotic progression.</text>
</comment>
<dbReference type="GO" id="GO:0010971">
    <property type="term" value="P:positive regulation of G2/M transition of mitotic cell cycle"/>
    <property type="evidence" value="ECO:0007669"/>
    <property type="project" value="TreeGrafter"/>
</dbReference>
<dbReference type="GO" id="GO:0110032">
    <property type="term" value="P:positive regulation of G2/MI transition of meiotic cell cycle"/>
    <property type="evidence" value="ECO:0007669"/>
    <property type="project" value="TreeGrafter"/>
</dbReference>
<dbReference type="GO" id="GO:0000086">
    <property type="term" value="P:G2/M transition of mitotic cell cycle"/>
    <property type="evidence" value="ECO:0007669"/>
    <property type="project" value="TreeGrafter"/>
</dbReference>
<dbReference type="OMA" id="PIRRISW"/>
<dbReference type="EMBL" id="KK114338">
    <property type="protein sequence ID" value="KFM62224.1"/>
    <property type="molecule type" value="Genomic_DNA"/>
</dbReference>
<dbReference type="GO" id="GO:0005634">
    <property type="term" value="C:nucleus"/>
    <property type="evidence" value="ECO:0007669"/>
    <property type="project" value="TreeGrafter"/>
</dbReference>
<dbReference type="GO" id="GO:0010256">
    <property type="term" value="P:endomembrane system organization"/>
    <property type="evidence" value="ECO:0007669"/>
    <property type="project" value="UniProtKB-ARBA"/>
</dbReference>
<proteinExistence type="inferred from homology"/>
<accession>A0A087TAT5</accession>
<evidence type="ECO:0000256" key="2">
    <source>
        <dbReference type="ARBA" id="ARBA00022618"/>
    </source>
</evidence>
<dbReference type="InterPro" id="IPR000751">
    <property type="entry name" value="MPI_Phosphatase"/>
</dbReference>